<keyword evidence="6" id="KW-0862">Zinc</keyword>
<dbReference type="InterPro" id="IPR018062">
    <property type="entry name" value="HTH_AraC-typ_CS"/>
</dbReference>
<evidence type="ECO:0000256" key="2">
    <source>
        <dbReference type="ARBA" id="ARBA00022603"/>
    </source>
</evidence>
<evidence type="ECO:0000256" key="1">
    <source>
        <dbReference type="ARBA" id="ARBA00001947"/>
    </source>
</evidence>
<evidence type="ECO:0000256" key="8">
    <source>
        <dbReference type="ARBA" id="ARBA00023125"/>
    </source>
</evidence>
<keyword evidence="8" id="KW-0238">DNA-binding</keyword>
<keyword evidence="4" id="KW-0479">Metal-binding</keyword>
<gene>
    <name evidence="13" type="ORF">HNR31_002227</name>
</gene>
<evidence type="ECO:0000256" key="3">
    <source>
        <dbReference type="ARBA" id="ARBA00022679"/>
    </source>
</evidence>
<dbReference type="Pfam" id="PF02805">
    <property type="entry name" value="Ada_Zn_binding"/>
    <property type="match status" value="1"/>
</dbReference>
<dbReference type="GO" id="GO:0003700">
    <property type="term" value="F:DNA-binding transcription factor activity"/>
    <property type="evidence" value="ECO:0007669"/>
    <property type="project" value="InterPro"/>
</dbReference>
<dbReference type="InterPro" id="IPR016220">
    <property type="entry name" value="Me-P-triester_DNA_alkyl-Trfase"/>
</dbReference>
<dbReference type="AlphaFoldDB" id="A0A7W0C0L0"/>
<keyword evidence="11" id="KW-0234">DNA repair</keyword>
<evidence type="ECO:0000313" key="14">
    <source>
        <dbReference type="Proteomes" id="UP000523087"/>
    </source>
</evidence>
<dbReference type="Gene3D" id="3.40.10.10">
    <property type="entry name" value="DNA Methylphosphotriester Repair Domain"/>
    <property type="match status" value="1"/>
</dbReference>
<dbReference type="SUPFAM" id="SSF57884">
    <property type="entry name" value="Ada DNA repair protein, N-terminal domain (N-Ada 10)"/>
    <property type="match status" value="1"/>
</dbReference>
<dbReference type="PROSITE" id="PS01124">
    <property type="entry name" value="HTH_ARAC_FAMILY_2"/>
    <property type="match status" value="1"/>
</dbReference>
<dbReference type="Pfam" id="PF12833">
    <property type="entry name" value="HTH_18"/>
    <property type="match status" value="1"/>
</dbReference>
<keyword evidence="14" id="KW-1185">Reference proteome</keyword>
<dbReference type="FunFam" id="3.40.10.10:FF:000001">
    <property type="entry name" value="DNA-3-methyladenine glycosylase 2"/>
    <property type="match status" value="1"/>
</dbReference>
<evidence type="ECO:0000256" key="11">
    <source>
        <dbReference type="ARBA" id="ARBA00023204"/>
    </source>
</evidence>
<evidence type="ECO:0000313" key="13">
    <source>
        <dbReference type="EMBL" id="MBA2875439.1"/>
    </source>
</evidence>
<dbReference type="Gene3D" id="1.10.10.60">
    <property type="entry name" value="Homeodomain-like"/>
    <property type="match status" value="2"/>
</dbReference>
<dbReference type="PROSITE" id="PS00041">
    <property type="entry name" value="HTH_ARAC_FAMILY_1"/>
    <property type="match status" value="1"/>
</dbReference>
<dbReference type="RefSeq" id="WP_181556249.1">
    <property type="nucleotide sequence ID" value="NZ_JACDUT010000006.1"/>
</dbReference>
<evidence type="ECO:0000256" key="10">
    <source>
        <dbReference type="ARBA" id="ARBA00023163"/>
    </source>
</evidence>
<comment type="caution">
    <text evidence="13">The sequence shown here is derived from an EMBL/GenBank/DDBJ whole genome shotgun (WGS) entry which is preliminary data.</text>
</comment>
<dbReference type="GO" id="GO:0043565">
    <property type="term" value="F:sequence-specific DNA binding"/>
    <property type="evidence" value="ECO:0007669"/>
    <property type="project" value="InterPro"/>
</dbReference>
<dbReference type="GO" id="GO:0008270">
    <property type="term" value="F:zinc ion binding"/>
    <property type="evidence" value="ECO:0007669"/>
    <property type="project" value="InterPro"/>
</dbReference>
<proteinExistence type="predicted"/>
<dbReference type="EC" id="2.1.1.-" evidence="13"/>
<evidence type="ECO:0000256" key="9">
    <source>
        <dbReference type="ARBA" id="ARBA00023159"/>
    </source>
</evidence>
<keyword evidence="5" id="KW-0227">DNA damage</keyword>
<dbReference type="PANTHER" id="PTHR43280:SF28">
    <property type="entry name" value="HTH-TYPE TRANSCRIPTIONAL ACTIVATOR RHAS"/>
    <property type="match status" value="1"/>
</dbReference>
<dbReference type="InterPro" id="IPR004026">
    <property type="entry name" value="Ada_DNA_repair_Zn-bd"/>
</dbReference>
<dbReference type="PRINTS" id="PR00032">
    <property type="entry name" value="HTHARAC"/>
</dbReference>
<keyword evidence="3 13" id="KW-0808">Transferase</keyword>
<dbReference type="GO" id="GO:0008168">
    <property type="term" value="F:methyltransferase activity"/>
    <property type="evidence" value="ECO:0007669"/>
    <property type="project" value="UniProtKB-KW"/>
</dbReference>
<dbReference type="PANTHER" id="PTHR43280">
    <property type="entry name" value="ARAC-FAMILY TRANSCRIPTIONAL REGULATOR"/>
    <property type="match status" value="1"/>
</dbReference>
<keyword evidence="2 13" id="KW-0489">Methyltransferase</keyword>
<dbReference type="SMART" id="SM00342">
    <property type="entry name" value="HTH_ARAC"/>
    <property type="match status" value="1"/>
</dbReference>
<evidence type="ECO:0000256" key="4">
    <source>
        <dbReference type="ARBA" id="ARBA00022723"/>
    </source>
</evidence>
<dbReference type="EMBL" id="JACDUT010000006">
    <property type="protein sequence ID" value="MBA2875439.1"/>
    <property type="molecule type" value="Genomic_DNA"/>
</dbReference>
<name>A0A7W0C0L0_9BACL</name>
<reference evidence="13 14" key="1">
    <citation type="submission" date="2020-07" db="EMBL/GenBank/DDBJ databases">
        <title>Genomic Encyclopedia of Type Strains, Phase IV (KMG-IV): sequencing the most valuable type-strain genomes for metagenomic binning, comparative biology and taxonomic classification.</title>
        <authorList>
            <person name="Goeker M."/>
        </authorList>
    </citation>
    <scope>NUCLEOTIDE SEQUENCE [LARGE SCALE GENOMIC DNA]</scope>
    <source>
        <strain evidence="13 14">DSM 15730</strain>
    </source>
</reference>
<dbReference type="InterPro" id="IPR035451">
    <property type="entry name" value="Ada-like_dom_sf"/>
</dbReference>
<protein>
    <submittedName>
        <fullName evidence="13">AraC family transcriptional regulator of adaptative response / methylphosphotriester-DNA alkyltransferase methyltransferase</fullName>
        <ecNumber evidence="13">2.1.1.-</ecNumber>
    </submittedName>
</protein>
<dbReference type="PIRSF" id="PIRSF000408">
    <property type="entry name" value="Alkyltransferas_AdaA"/>
    <property type="match status" value="1"/>
</dbReference>
<evidence type="ECO:0000256" key="7">
    <source>
        <dbReference type="ARBA" id="ARBA00023015"/>
    </source>
</evidence>
<comment type="cofactor">
    <cofactor evidence="1">
        <name>Zn(2+)</name>
        <dbReference type="ChEBI" id="CHEBI:29105"/>
    </cofactor>
</comment>
<dbReference type="GO" id="GO:0006307">
    <property type="term" value="P:DNA alkylation repair"/>
    <property type="evidence" value="ECO:0007669"/>
    <property type="project" value="UniProtKB-ARBA"/>
</dbReference>
<dbReference type="InterPro" id="IPR018060">
    <property type="entry name" value="HTH_AraC"/>
</dbReference>
<dbReference type="SUPFAM" id="SSF46689">
    <property type="entry name" value="Homeodomain-like"/>
    <property type="match status" value="2"/>
</dbReference>
<keyword evidence="9" id="KW-0010">Activator</keyword>
<evidence type="ECO:0000259" key="12">
    <source>
        <dbReference type="PROSITE" id="PS01124"/>
    </source>
</evidence>
<dbReference type="Proteomes" id="UP000523087">
    <property type="component" value="Unassembled WGS sequence"/>
</dbReference>
<organism evidence="13 14">
    <name type="scientific">Thermaerobacillus caldiproteolyticus</name>
    <dbReference type="NCBI Taxonomy" id="247480"/>
    <lineage>
        <taxon>Bacteria</taxon>
        <taxon>Bacillati</taxon>
        <taxon>Bacillota</taxon>
        <taxon>Bacilli</taxon>
        <taxon>Bacillales</taxon>
        <taxon>Anoxybacillaceae</taxon>
        <taxon>Thermaerobacillus</taxon>
    </lineage>
</organism>
<dbReference type="InterPro" id="IPR020449">
    <property type="entry name" value="Tscrpt_reg_AraC-type_HTH"/>
</dbReference>
<feature type="domain" description="HTH araC/xylS-type" evidence="12">
    <location>
        <begin position="107"/>
        <end position="205"/>
    </location>
</feature>
<dbReference type="InterPro" id="IPR009057">
    <property type="entry name" value="Homeodomain-like_sf"/>
</dbReference>
<keyword evidence="7" id="KW-0805">Transcription regulation</keyword>
<dbReference type="GO" id="GO:0032259">
    <property type="term" value="P:methylation"/>
    <property type="evidence" value="ECO:0007669"/>
    <property type="project" value="UniProtKB-KW"/>
</dbReference>
<evidence type="ECO:0000256" key="6">
    <source>
        <dbReference type="ARBA" id="ARBA00022833"/>
    </source>
</evidence>
<keyword evidence="10" id="KW-0804">Transcription</keyword>
<accession>A0A7W0C0L0</accession>
<evidence type="ECO:0000256" key="5">
    <source>
        <dbReference type="ARBA" id="ARBA00022763"/>
    </source>
</evidence>
<sequence>MKTKTQQEQENFQIIPQHANKIGTGKGSMTDEIWQAIVHNDSSYDDKFFYGVKTTGIFCRPSCKSRPPKKENVRIFQNAQQALSENFRPCKRCKPTGQRLPDEEWVAQITQFIDTNYSETLTLKTLANMCHGSPYHLHRTFKRIKGITPAEYIRQTRISKAMQYLTTSGKTIAEISLLVGIPNTAYFITLFKKETGYTPTDYRQLMSNKITMEALNHGGKK</sequence>